<dbReference type="EMBL" id="BK015972">
    <property type="protein sequence ID" value="DAF87917.1"/>
    <property type="molecule type" value="Genomic_DNA"/>
</dbReference>
<accession>A0A8S5U0D6</accession>
<reference evidence="1" key="1">
    <citation type="journal article" date="2021" name="Proc. Natl. Acad. Sci. U.S.A.">
        <title>A Catalog of Tens of Thousands of Viruses from Human Metagenomes Reveals Hidden Associations with Chronic Diseases.</title>
        <authorList>
            <person name="Tisza M.J."/>
            <person name="Buck C.B."/>
        </authorList>
    </citation>
    <scope>NUCLEOTIDE SEQUENCE</scope>
    <source>
        <strain evidence="1">CtwVE22</strain>
    </source>
</reference>
<sequence length="41" mass="4712">MNRRPLPPQTQIENFRIITAVFCLNIGGFIVHRNITKSLVC</sequence>
<evidence type="ECO:0000313" key="1">
    <source>
        <dbReference type="EMBL" id="DAF87917.1"/>
    </source>
</evidence>
<name>A0A8S5U0D6_9VIRU</name>
<organism evidence="1">
    <name type="scientific">Inoviridae sp. ctwVE22</name>
    <dbReference type="NCBI Taxonomy" id="2825786"/>
    <lineage>
        <taxon>Viruses</taxon>
        <taxon>Monodnaviria</taxon>
        <taxon>Loebvirae</taxon>
        <taxon>Hofneiviricota</taxon>
        <taxon>Faserviricetes</taxon>
        <taxon>Tubulavirales</taxon>
        <taxon>Inoviridae</taxon>
    </lineage>
</organism>
<protein>
    <submittedName>
        <fullName evidence="1">Uncharacterized protein</fullName>
    </submittedName>
</protein>
<proteinExistence type="predicted"/>